<dbReference type="OrthoDB" id="9808993at2"/>
<gene>
    <name evidence="2" type="ORF">ETD96_08665</name>
</gene>
<reference evidence="2 3" key="1">
    <citation type="submission" date="2019-05" db="EMBL/GenBank/DDBJ databases">
        <title>Draft genome sequence of Actinomadura geliboluensis A8036.</title>
        <authorList>
            <person name="Saricaoglu S."/>
            <person name="Isik K."/>
        </authorList>
    </citation>
    <scope>NUCLEOTIDE SEQUENCE [LARGE SCALE GENOMIC DNA]</scope>
    <source>
        <strain evidence="2 3">A8036</strain>
    </source>
</reference>
<accession>A0A5S4H7U6</accession>
<dbReference type="AlphaFoldDB" id="A0A5S4H7U6"/>
<dbReference type="InterPro" id="IPR025109">
    <property type="entry name" value="DUF4031"/>
</dbReference>
<keyword evidence="3" id="KW-1185">Reference proteome</keyword>
<dbReference type="Pfam" id="PF13223">
    <property type="entry name" value="DUF4031"/>
    <property type="match status" value="1"/>
</dbReference>
<protein>
    <submittedName>
        <fullName evidence="2">DUF4031 domain-containing protein</fullName>
    </submittedName>
</protein>
<evidence type="ECO:0000313" key="2">
    <source>
        <dbReference type="EMBL" id="TMR40824.1"/>
    </source>
</evidence>
<dbReference type="EMBL" id="VCKZ01000041">
    <property type="protein sequence ID" value="TMR40824.1"/>
    <property type="molecule type" value="Genomic_DNA"/>
</dbReference>
<proteinExistence type="predicted"/>
<name>A0A5S4H7U6_9ACTN</name>
<sequence>MYPTTSFTACPFACAFCRTVATAFHRPAPARPAFSGRHPPAGTAASLHRRQRSVRGSSLILIDPPLWPARGRVWSHMVSDVSYEELHAFAADLGMPPRAFERDHYDVPSELYEAAVLQGAEAVGCQELLLRLTKAGLRRRKSYRPRVTH</sequence>
<evidence type="ECO:0000259" key="1">
    <source>
        <dbReference type="Pfam" id="PF13223"/>
    </source>
</evidence>
<feature type="domain" description="DUF4031" evidence="1">
    <location>
        <begin position="60"/>
        <end position="134"/>
    </location>
</feature>
<evidence type="ECO:0000313" key="3">
    <source>
        <dbReference type="Proteomes" id="UP000305238"/>
    </source>
</evidence>
<organism evidence="2 3">
    <name type="scientific">Actinomadura geliboluensis</name>
    <dbReference type="NCBI Taxonomy" id="882440"/>
    <lineage>
        <taxon>Bacteria</taxon>
        <taxon>Bacillati</taxon>
        <taxon>Actinomycetota</taxon>
        <taxon>Actinomycetes</taxon>
        <taxon>Streptosporangiales</taxon>
        <taxon>Thermomonosporaceae</taxon>
        <taxon>Actinomadura</taxon>
    </lineage>
</organism>
<dbReference type="Proteomes" id="UP000305238">
    <property type="component" value="Unassembled WGS sequence"/>
</dbReference>
<comment type="caution">
    <text evidence="2">The sequence shown here is derived from an EMBL/GenBank/DDBJ whole genome shotgun (WGS) entry which is preliminary data.</text>
</comment>